<dbReference type="RefSeq" id="WP_133613580.1">
    <property type="nucleotide sequence ID" value="NZ_SNYW01000008.1"/>
</dbReference>
<dbReference type="AlphaFoldDB" id="A0A4R6WTT0"/>
<dbReference type="Proteomes" id="UP000295783">
    <property type="component" value="Unassembled WGS sequence"/>
</dbReference>
<keyword evidence="1" id="KW-0560">Oxidoreductase</keyword>
<comment type="caution">
    <text evidence="1">The sequence shown here is derived from an EMBL/GenBank/DDBJ whole genome shotgun (WGS) entry which is preliminary data.</text>
</comment>
<keyword evidence="1" id="KW-0223">Dioxygenase</keyword>
<dbReference type="InterPro" id="IPR023389">
    <property type="entry name" value="DOPA-like_sf"/>
</dbReference>
<dbReference type="GO" id="GO:0051213">
    <property type="term" value="F:dioxygenase activity"/>
    <property type="evidence" value="ECO:0007669"/>
    <property type="project" value="UniProtKB-KW"/>
</dbReference>
<reference evidence="1 2" key="1">
    <citation type="submission" date="2019-03" db="EMBL/GenBank/DDBJ databases">
        <title>Genomic Encyclopedia of Type Strains, Phase III (KMG-III): the genomes of soil and plant-associated and newly described type strains.</title>
        <authorList>
            <person name="Whitman W."/>
        </authorList>
    </citation>
    <scope>NUCLEOTIDE SEQUENCE [LARGE SCALE GENOMIC DNA]</scope>
    <source>
        <strain evidence="1 2">CGMCC 1.7660</strain>
    </source>
</reference>
<protein>
    <submittedName>
        <fullName evidence="1">DOPA 4,5-dioxygenase</fullName>
    </submittedName>
</protein>
<dbReference type="OrthoDB" id="572228at2"/>
<name>A0A4R6WTT0_9PROT</name>
<dbReference type="PANTHER" id="PTHR36423">
    <property type="entry name" value="AFR070WP"/>
    <property type="match status" value="1"/>
</dbReference>
<evidence type="ECO:0000313" key="2">
    <source>
        <dbReference type="Proteomes" id="UP000295783"/>
    </source>
</evidence>
<dbReference type="SUPFAM" id="SSF143410">
    <property type="entry name" value="DOPA-like"/>
    <property type="match status" value="1"/>
</dbReference>
<dbReference type="EMBL" id="SNYW01000008">
    <property type="protein sequence ID" value="TDQ82290.1"/>
    <property type="molecule type" value="Genomic_DNA"/>
</dbReference>
<dbReference type="Gene3D" id="3.30.70.1240">
    <property type="entry name" value="DOPA-like domains"/>
    <property type="match status" value="1"/>
</dbReference>
<gene>
    <name evidence="1" type="ORF">A8950_2112</name>
</gene>
<sequence length="137" mass="15183">MAKSTLPVASIVSYHAHVYFDGTAQRAAALRLREEIAARFPVAMGRVHDRLVGPHARPMYQVSFAVPVFATLIPWLMLNRDGLSILIHPNTAAERDDHLERAFWLGAPLPILHADDLAEENEPQGANPVNTTPYLEP</sequence>
<accession>A0A4R6WTT0</accession>
<dbReference type="Pfam" id="PF08883">
    <property type="entry name" value="DOPA_dioxygen"/>
    <property type="match status" value="1"/>
</dbReference>
<dbReference type="PANTHER" id="PTHR36423:SF2">
    <property type="entry name" value="AFR070WP"/>
    <property type="match status" value="1"/>
</dbReference>
<organism evidence="1 2">
    <name type="scientific">Dongia mobilis</name>
    <dbReference type="NCBI Taxonomy" id="578943"/>
    <lineage>
        <taxon>Bacteria</taxon>
        <taxon>Pseudomonadati</taxon>
        <taxon>Pseudomonadota</taxon>
        <taxon>Alphaproteobacteria</taxon>
        <taxon>Rhodospirillales</taxon>
        <taxon>Dongiaceae</taxon>
        <taxon>Dongia</taxon>
    </lineage>
</organism>
<evidence type="ECO:0000313" key="1">
    <source>
        <dbReference type="EMBL" id="TDQ82290.1"/>
    </source>
</evidence>
<proteinExistence type="predicted"/>
<keyword evidence="2" id="KW-1185">Reference proteome</keyword>
<dbReference type="InterPro" id="IPR014980">
    <property type="entry name" value="DOPA_dioxygen"/>
</dbReference>